<evidence type="ECO:0000313" key="2">
    <source>
        <dbReference type="EMBL" id="QJA96082.1"/>
    </source>
</evidence>
<keyword evidence="1" id="KW-0175">Coiled coil</keyword>
<protein>
    <submittedName>
        <fullName evidence="2">Uncharacterized protein</fullName>
    </submittedName>
</protein>
<gene>
    <name evidence="2" type="ORF">MM415B04941_0002</name>
</gene>
<proteinExistence type="predicted"/>
<dbReference type="AlphaFoldDB" id="A0A6M3LRF6"/>
<accession>A0A6M3LRF6</accession>
<organism evidence="2">
    <name type="scientific">viral metagenome</name>
    <dbReference type="NCBI Taxonomy" id="1070528"/>
    <lineage>
        <taxon>unclassified sequences</taxon>
        <taxon>metagenomes</taxon>
        <taxon>organismal metagenomes</taxon>
    </lineage>
</organism>
<name>A0A6M3LRF6_9ZZZZ</name>
<evidence type="ECO:0000256" key="1">
    <source>
        <dbReference type="SAM" id="Coils"/>
    </source>
</evidence>
<sequence length="82" mass="9297">MNDKETIRQMSLEIDALLVEKETARDLSKRLEKAHEEIARLKGVLEDIVIWAKGSTCEICGVKKMTDTDAYDYAQQALKEAP</sequence>
<dbReference type="EMBL" id="MT143369">
    <property type="protein sequence ID" value="QJA96082.1"/>
    <property type="molecule type" value="Genomic_DNA"/>
</dbReference>
<reference evidence="2" key="1">
    <citation type="submission" date="2020-03" db="EMBL/GenBank/DDBJ databases">
        <title>The deep terrestrial virosphere.</title>
        <authorList>
            <person name="Holmfeldt K."/>
            <person name="Nilsson E."/>
            <person name="Simone D."/>
            <person name="Lopez-Fernandez M."/>
            <person name="Wu X."/>
            <person name="de Brujin I."/>
            <person name="Lundin D."/>
            <person name="Andersson A."/>
            <person name="Bertilsson S."/>
            <person name="Dopson M."/>
        </authorList>
    </citation>
    <scope>NUCLEOTIDE SEQUENCE</scope>
    <source>
        <strain evidence="2">MM415B04941</strain>
    </source>
</reference>
<feature type="coiled-coil region" evidence="1">
    <location>
        <begin position="14"/>
        <end position="44"/>
    </location>
</feature>